<evidence type="ECO:0000256" key="1">
    <source>
        <dbReference type="SAM" id="MobiDB-lite"/>
    </source>
</evidence>
<proteinExistence type="predicted"/>
<feature type="region of interest" description="Disordered" evidence="1">
    <location>
        <begin position="1"/>
        <end position="25"/>
    </location>
</feature>
<comment type="caution">
    <text evidence="2">The sequence shown here is derived from an EMBL/GenBank/DDBJ whole genome shotgun (WGS) entry which is preliminary data.</text>
</comment>
<gene>
    <name evidence="2" type="ORF">ANN_14310</name>
</gene>
<accession>A0ABQ8SWJ7</accession>
<name>A0ABQ8SWJ7_PERAM</name>
<protein>
    <submittedName>
        <fullName evidence="2">Uncharacterized protein</fullName>
    </submittedName>
</protein>
<evidence type="ECO:0000313" key="2">
    <source>
        <dbReference type="EMBL" id="KAJ4438368.1"/>
    </source>
</evidence>
<dbReference type="EMBL" id="JAJSOF020000019">
    <property type="protein sequence ID" value="KAJ4438368.1"/>
    <property type="molecule type" value="Genomic_DNA"/>
</dbReference>
<reference evidence="2 3" key="1">
    <citation type="journal article" date="2022" name="Allergy">
        <title>Genome assembly and annotation of Periplaneta americana reveal a comprehensive cockroach allergen profile.</title>
        <authorList>
            <person name="Wang L."/>
            <person name="Xiong Q."/>
            <person name="Saelim N."/>
            <person name="Wang L."/>
            <person name="Nong W."/>
            <person name="Wan A.T."/>
            <person name="Shi M."/>
            <person name="Liu X."/>
            <person name="Cao Q."/>
            <person name="Hui J.H.L."/>
            <person name="Sookrung N."/>
            <person name="Leung T.F."/>
            <person name="Tungtrongchitr A."/>
            <person name="Tsui S.K.W."/>
        </authorList>
    </citation>
    <scope>NUCLEOTIDE SEQUENCE [LARGE SCALE GENOMIC DNA]</scope>
    <source>
        <strain evidence="2">PWHHKU_190912</strain>
    </source>
</reference>
<organism evidence="2 3">
    <name type="scientific">Periplaneta americana</name>
    <name type="common">American cockroach</name>
    <name type="synonym">Blatta americana</name>
    <dbReference type="NCBI Taxonomy" id="6978"/>
    <lineage>
        <taxon>Eukaryota</taxon>
        <taxon>Metazoa</taxon>
        <taxon>Ecdysozoa</taxon>
        <taxon>Arthropoda</taxon>
        <taxon>Hexapoda</taxon>
        <taxon>Insecta</taxon>
        <taxon>Pterygota</taxon>
        <taxon>Neoptera</taxon>
        <taxon>Polyneoptera</taxon>
        <taxon>Dictyoptera</taxon>
        <taxon>Blattodea</taxon>
        <taxon>Blattoidea</taxon>
        <taxon>Blattidae</taxon>
        <taxon>Blattinae</taxon>
        <taxon>Periplaneta</taxon>
    </lineage>
</organism>
<sequence length="141" mass="15028">MAGLCKGGNDPPGSLKAITREGPRPTSWLLASRSHAEAEVDDHPTRMEVSCGCTMIPPAVIAGIRNRISLPIVAPQVHHDAGVSVCVSVRVSVVSGMSDNDEDEEGRRGNPVPARSLLLSSSTKGAARLNVPIRWTNHYQQ</sequence>
<keyword evidence="3" id="KW-1185">Reference proteome</keyword>
<dbReference type="Proteomes" id="UP001148838">
    <property type="component" value="Unassembled WGS sequence"/>
</dbReference>
<feature type="region of interest" description="Disordered" evidence="1">
    <location>
        <begin position="97"/>
        <end position="116"/>
    </location>
</feature>
<evidence type="ECO:0000313" key="3">
    <source>
        <dbReference type="Proteomes" id="UP001148838"/>
    </source>
</evidence>